<reference evidence="1" key="1">
    <citation type="submission" date="2022-08" db="EMBL/GenBank/DDBJ databases">
        <authorList>
            <person name="Kallberg Y."/>
            <person name="Tangrot J."/>
            <person name="Rosling A."/>
        </authorList>
    </citation>
    <scope>NUCLEOTIDE SEQUENCE</scope>
    <source>
        <strain evidence="1">Wild A</strain>
    </source>
</reference>
<sequence>MADNRSEILITPITNDSDDVVWLLKISLGNWIAPSGEKNLPVILDLSVKVKMLGLNTMTVEVDISHPGIGRRINLTLQQFTHQEQ</sequence>
<proteinExistence type="predicted"/>
<gene>
    <name evidence="1" type="ORF">FWILDA_LOCUS13761</name>
</gene>
<keyword evidence="2" id="KW-1185">Reference proteome</keyword>
<comment type="caution">
    <text evidence="1">The sequence shown here is derived from an EMBL/GenBank/DDBJ whole genome shotgun (WGS) entry which is preliminary data.</text>
</comment>
<evidence type="ECO:0000313" key="2">
    <source>
        <dbReference type="Proteomes" id="UP001153678"/>
    </source>
</evidence>
<accession>A0A9W4X1Q7</accession>
<dbReference type="EMBL" id="CAMKVN010005413">
    <property type="protein sequence ID" value="CAI2188799.1"/>
    <property type="molecule type" value="Genomic_DNA"/>
</dbReference>
<evidence type="ECO:0000313" key="1">
    <source>
        <dbReference type="EMBL" id="CAI2188799.1"/>
    </source>
</evidence>
<dbReference type="Proteomes" id="UP001153678">
    <property type="component" value="Unassembled WGS sequence"/>
</dbReference>
<name>A0A9W4X1Q7_9GLOM</name>
<dbReference type="AlphaFoldDB" id="A0A9W4X1Q7"/>
<protein>
    <submittedName>
        <fullName evidence="1">18767_t:CDS:1</fullName>
    </submittedName>
</protein>
<organism evidence="1 2">
    <name type="scientific">Funneliformis geosporum</name>
    <dbReference type="NCBI Taxonomy" id="1117311"/>
    <lineage>
        <taxon>Eukaryota</taxon>
        <taxon>Fungi</taxon>
        <taxon>Fungi incertae sedis</taxon>
        <taxon>Mucoromycota</taxon>
        <taxon>Glomeromycotina</taxon>
        <taxon>Glomeromycetes</taxon>
        <taxon>Glomerales</taxon>
        <taxon>Glomeraceae</taxon>
        <taxon>Funneliformis</taxon>
    </lineage>
</organism>